<name>A0A447IDI6_9HYPH</name>
<dbReference type="InterPro" id="IPR058548">
    <property type="entry name" value="MlaB-like_STAS"/>
</dbReference>
<dbReference type="InterPro" id="IPR036513">
    <property type="entry name" value="STAS_dom_sf"/>
</dbReference>
<dbReference type="Gene3D" id="3.30.750.24">
    <property type="entry name" value="STAS domain"/>
    <property type="match status" value="1"/>
</dbReference>
<evidence type="ECO:0000313" key="2">
    <source>
        <dbReference type="EMBL" id="VDS05537.1"/>
    </source>
</evidence>
<dbReference type="Pfam" id="PF13466">
    <property type="entry name" value="STAS_2"/>
    <property type="match status" value="1"/>
</dbReference>
<accession>A0A447IDI6</accession>
<feature type="domain" description="MlaB-like STAS" evidence="1">
    <location>
        <begin position="13"/>
        <end position="87"/>
    </location>
</feature>
<dbReference type="EMBL" id="UZWD01000033">
    <property type="protein sequence ID" value="VDS05537.1"/>
    <property type="molecule type" value="Genomic_DNA"/>
</dbReference>
<dbReference type="SUPFAM" id="SSF52091">
    <property type="entry name" value="SpoIIaa-like"/>
    <property type="match status" value="1"/>
</dbReference>
<gene>
    <name evidence="2" type="ORF">DEVEQU_02679</name>
</gene>
<organism evidence="2 3">
    <name type="scientific">Devosia equisanguinis</name>
    <dbReference type="NCBI Taxonomy" id="2490941"/>
    <lineage>
        <taxon>Bacteria</taxon>
        <taxon>Pseudomonadati</taxon>
        <taxon>Pseudomonadota</taxon>
        <taxon>Alphaproteobacteria</taxon>
        <taxon>Hyphomicrobiales</taxon>
        <taxon>Devosiaceae</taxon>
        <taxon>Devosia</taxon>
    </lineage>
</organism>
<dbReference type="AlphaFoldDB" id="A0A447IDI6"/>
<dbReference type="Proteomes" id="UP000268844">
    <property type="component" value="Unassembled WGS sequence"/>
</dbReference>
<dbReference type="OrthoDB" id="7950580at2"/>
<proteinExistence type="predicted"/>
<evidence type="ECO:0000259" key="1">
    <source>
        <dbReference type="Pfam" id="PF13466"/>
    </source>
</evidence>
<sequence>MAGKGQHTHVLRADTGIKSAQDVLTGLRDALAQHQHIAVDTQAVTAADITTVQTLLVARRKAMASGGSLRLLEPVGAPLQQVLAAGGFLTPGQADADFWPATLHQPTDNPS</sequence>
<reference evidence="2 3" key="1">
    <citation type="submission" date="2018-12" db="EMBL/GenBank/DDBJ databases">
        <authorList>
            <person name="Criscuolo A."/>
        </authorList>
    </citation>
    <scope>NUCLEOTIDE SEQUENCE [LARGE SCALE GENOMIC DNA]</scope>
    <source>
        <strain evidence="2">ACIP1116281</strain>
    </source>
</reference>
<evidence type="ECO:0000313" key="3">
    <source>
        <dbReference type="Proteomes" id="UP000268844"/>
    </source>
</evidence>
<dbReference type="RefSeq" id="WP_126151077.1">
    <property type="nucleotide sequence ID" value="NZ_JBHTMH010000002.1"/>
</dbReference>
<protein>
    <recommendedName>
        <fullName evidence="1">MlaB-like STAS domain-containing protein</fullName>
    </recommendedName>
</protein>
<keyword evidence="3" id="KW-1185">Reference proteome</keyword>